<name>A0ACB6QV71_9PLEO</name>
<dbReference type="Proteomes" id="UP000799755">
    <property type="component" value="Unassembled WGS sequence"/>
</dbReference>
<protein>
    <submittedName>
        <fullName evidence="1">Uncharacterized protein</fullName>
    </submittedName>
</protein>
<evidence type="ECO:0000313" key="1">
    <source>
        <dbReference type="EMBL" id="KAF2469970.1"/>
    </source>
</evidence>
<accession>A0ACB6QV71</accession>
<proteinExistence type="predicted"/>
<organism evidence="1 2">
    <name type="scientific">Lindgomyces ingoldianus</name>
    <dbReference type="NCBI Taxonomy" id="673940"/>
    <lineage>
        <taxon>Eukaryota</taxon>
        <taxon>Fungi</taxon>
        <taxon>Dikarya</taxon>
        <taxon>Ascomycota</taxon>
        <taxon>Pezizomycotina</taxon>
        <taxon>Dothideomycetes</taxon>
        <taxon>Pleosporomycetidae</taxon>
        <taxon>Pleosporales</taxon>
        <taxon>Lindgomycetaceae</taxon>
        <taxon>Lindgomyces</taxon>
    </lineage>
</organism>
<dbReference type="EMBL" id="MU003509">
    <property type="protein sequence ID" value="KAF2469970.1"/>
    <property type="molecule type" value="Genomic_DNA"/>
</dbReference>
<gene>
    <name evidence="1" type="ORF">BDR25DRAFT_325730</name>
</gene>
<comment type="caution">
    <text evidence="1">The sequence shown here is derived from an EMBL/GenBank/DDBJ whole genome shotgun (WGS) entry which is preliminary data.</text>
</comment>
<keyword evidence="2" id="KW-1185">Reference proteome</keyword>
<sequence>MDIPQGLPSGLPMPPSFPLLEEVRQKARSFSEKLLKDWQTLNAIIERHKEVIRKRWISKSKGKREQILLDAWPNMSTKHRPDVESYLQGNPARHSMTTKFQEAYMWPYVNLEDLTKPNLLSVFLNSRGRKYPHEFVHSDLELAALVLRLVGSPAFLNEYTMLFLGRTTAQTYGELMSWDEDDKTFDSITKGIGMHPGHGLQALEIQQRIWEFLLRHVLALVALEAPYRIPTHLDFTWLKGVASAERNTMEDHLWALREDSNYFADVMRDYVEHRQEMIVDEFDQKHPSLIDSGRPVFWNRVLGNVIGHAYFGFATFDEIRKQVIALEALGEKYKDQIRLHQALPPEYMNAFQNPRFLLEAASKDVIQQLQIGVLPSPPIRPFCSRKPQDPHTTRMLVSYKPPSAHHPTKRRLMEIDQEVKALVSPWVAGRISQLSMISESLHQLYLYQPGLSDELHQSYKQTFSGWIGILNTKFEQSNLYRLADPSDRKFAYPTNKRRNKQNVNTMRKAEAHLDEFWNAIDCYYKTKGVSSQHDMIAHLLAQERSIQRTPRWVDTVKNKETPGQLEYIYQPFSPVYRDRSKEITSPFRRTRGEPLTTVDSPGPAEPLPQDAVEQEPVFTVDRRAYKVFKALFHSPLSLDIPGEVLWRDFLHAMISVGFSVEKLHASASNFMPHGLYVERSIQFHEPHHTHKIPLVKARQIGKRLGRAYRWTRSMFRLS</sequence>
<evidence type="ECO:0000313" key="2">
    <source>
        <dbReference type="Proteomes" id="UP000799755"/>
    </source>
</evidence>
<reference evidence="1" key="1">
    <citation type="journal article" date="2020" name="Stud. Mycol.">
        <title>101 Dothideomycetes genomes: a test case for predicting lifestyles and emergence of pathogens.</title>
        <authorList>
            <person name="Haridas S."/>
            <person name="Albert R."/>
            <person name="Binder M."/>
            <person name="Bloem J."/>
            <person name="Labutti K."/>
            <person name="Salamov A."/>
            <person name="Andreopoulos B."/>
            <person name="Baker S."/>
            <person name="Barry K."/>
            <person name="Bills G."/>
            <person name="Bluhm B."/>
            <person name="Cannon C."/>
            <person name="Castanera R."/>
            <person name="Culley D."/>
            <person name="Daum C."/>
            <person name="Ezra D."/>
            <person name="Gonzalez J."/>
            <person name="Henrissat B."/>
            <person name="Kuo A."/>
            <person name="Liang C."/>
            <person name="Lipzen A."/>
            <person name="Lutzoni F."/>
            <person name="Magnuson J."/>
            <person name="Mondo S."/>
            <person name="Nolan M."/>
            <person name="Ohm R."/>
            <person name="Pangilinan J."/>
            <person name="Park H.-J."/>
            <person name="Ramirez L."/>
            <person name="Alfaro M."/>
            <person name="Sun H."/>
            <person name="Tritt A."/>
            <person name="Yoshinaga Y."/>
            <person name="Zwiers L.-H."/>
            <person name="Turgeon B."/>
            <person name="Goodwin S."/>
            <person name="Spatafora J."/>
            <person name="Crous P."/>
            <person name="Grigoriev I."/>
        </authorList>
    </citation>
    <scope>NUCLEOTIDE SEQUENCE</scope>
    <source>
        <strain evidence="1">ATCC 200398</strain>
    </source>
</reference>